<name>A0A812V1B9_9DINO</name>
<dbReference type="InterPro" id="IPR035979">
    <property type="entry name" value="RBD_domain_sf"/>
</dbReference>
<dbReference type="OrthoDB" id="431464at2759"/>
<feature type="domain" description="Mei2-like C-terminal RNA recognition motif" evidence="2">
    <location>
        <begin position="23"/>
        <end position="117"/>
    </location>
</feature>
<evidence type="ECO:0000256" key="1">
    <source>
        <dbReference type="SAM" id="MobiDB-lite"/>
    </source>
</evidence>
<proteinExistence type="predicted"/>
<feature type="region of interest" description="Disordered" evidence="1">
    <location>
        <begin position="363"/>
        <end position="383"/>
    </location>
</feature>
<feature type="region of interest" description="Disordered" evidence="1">
    <location>
        <begin position="443"/>
        <end position="463"/>
    </location>
</feature>
<feature type="compositionally biased region" description="Basic and acidic residues" evidence="1">
    <location>
        <begin position="448"/>
        <end position="460"/>
    </location>
</feature>
<evidence type="ECO:0000313" key="3">
    <source>
        <dbReference type="EMBL" id="CAE7595833.1"/>
    </source>
</evidence>
<feature type="compositionally biased region" description="Basic residues" evidence="1">
    <location>
        <begin position="163"/>
        <end position="172"/>
    </location>
</feature>
<dbReference type="SUPFAM" id="SSF54928">
    <property type="entry name" value="RNA-binding domain, RBD"/>
    <property type="match status" value="1"/>
</dbReference>
<dbReference type="EMBL" id="CAJNDS010002783">
    <property type="protein sequence ID" value="CAE7595833.1"/>
    <property type="molecule type" value="Genomic_DNA"/>
</dbReference>
<dbReference type="AlphaFoldDB" id="A0A812V1B9"/>
<sequence length="478" mass="53181">MWKAGKGGLKGRSHGRGRAEGETTVVLTGLPKTLNAEILLDLLDKEFPCCYDFFYLPMYLDQLENTGLAYINFRDHEKALECQHYFEGSINWGGHISDRPCKAQWSSIQGYEANITRHRKAAWNDKNLPEDCKPMAFDEQGRRLPPQEVFTPLHAQDSGKGGKVGRYRKPGKSKSWEDEWYGASKSHPQKGGNWPGWYTDHNIANESNLANESRQSDTGYAGAAFEPFDDGTGWIQADWHAMGMMMTAEELQEGDESWGNPNEGSMEVSALDLYLAGIDRCSDEEGAGLASPSPTWAPPYSSQESADWKIPETFRGEPLNDEDFSNTLKVDPFRQKTLPNPLIPELPAIEHLQALNILNQEAASASPHGSPHMSPASSASEPGQLHLGKYGKYACPNCKLTFAKWSACQHHLVTEMNCWCVLEEGRLPSDVTELQGTCKAAAEQARGSQKELPKDSKDSNSSEAFFDEAIQEKVLRFQ</sequence>
<organism evidence="3 4">
    <name type="scientific">Symbiodinium natans</name>
    <dbReference type="NCBI Taxonomy" id="878477"/>
    <lineage>
        <taxon>Eukaryota</taxon>
        <taxon>Sar</taxon>
        <taxon>Alveolata</taxon>
        <taxon>Dinophyceae</taxon>
        <taxon>Suessiales</taxon>
        <taxon>Symbiodiniaceae</taxon>
        <taxon>Symbiodinium</taxon>
    </lineage>
</organism>
<protein>
    <submittedName>
        <fullName evidence="3">ML3 protein</fullName>
    </submittedName>
</protein>
<keyword evidence="4" id="KW-1185">Reference proteome</keyword>
<dbReference type="Pfam" id="PF04059">
    <property type="entry name" value="RRM_2"/>
    <property type="match status" value="1"/>
</dbReference>
<gene>
    <name evidence="3" type="primary">ML3</name>
    <name evidence="3" type="ORF">SNAT2548_LOCUS33907</name>
</gene>
<evidence type="ECO:0000259" key="2">
    <source>
        <dbReference type="Pfam" id="PF04059"/>
    </source>
</evidence>
<reference evidence="3" key="1">
    <citation type="submission" date="2021-02" db="EMBL/GenBank/DDBJ databases">
        <authorList>
            <person name="Dougan E. K."/>
            <person name="Rhodes N."/>
            <person name="Thang M."/>
            <person name="Chan C."/>
        </authorList>
    </citation>
    <scope>NUCLEOTIDE SEQUENCE</scope>
</reference>
<comment type="caution">
    <text evidence="3">The sequence shown here is derived from an EMBL/GenBank/DDBJ whole genome shotgun (WGS) entry which is preliminary data.</text>
</comment>
<dbReference type="GO" id="GO:0003676">
    <property type="term" value="F:nucleic acid binding"/>
    <property type="evidence" value="ECO:0007669"/>
    <property type="project" value="InterPro"/>
</dbReference>
<dbReference type="InterPro" id="IPR007201">
    <property type="entry name" value="Mei2-like_Rrm_C"/>
</dbReference>
<dbReference type="Proteomes" id="UP000604046">
    <property type="component" value="Unassembled WGS sequence"/>
</dbReference>
<accession>A0A812V1B9</accession>
<feature type="region of interest" description="Disordered" evidence="1">
    <location>
        <begin position="152"/>
        <end position="192"/>
    </location>
</feature>
<evidence type="ECO:0000313" key="4">
    <source>
        <dbReference type="Proteomes" id="UP000604046"/>
    </source>
</evidence>